<evidence type="ECO:0000259" key="15">
    <source>
        <dbReference type="Pfam" id="PF00294"/>
    </source>
</evidence>
<dbReference type="RefSeq" id="WP_084257598.1">
    <property type="nucleotide sequence ID" value="NZ_FWWV01000035.1"/>
</dbReference>
<evidence type="ECO:0000256" key="9">
    <source>
        <dbReference type="ARBA" id="ARBA00050729"/>
    </source>
</evidence>
<proteinExistence type="inferred from homology"/>
<dbReference type="InterPro" id="IPR002173">
    <property type="entry name" value="Carboh/pur_kinase_PfkB_CS"/>
</dbReference>
<evidence type="ECO:0000313" key="16">
    <source>
        <dbReference type="EMBL" id="SMB87662.1"/>
    </source>
</evidence>
<organism evidence="16 17">
    <name type="scientific">Pasteurella testudinis DSM 23072</name>
    <dbReference type="NCBI Taxonomy" id="1122938"/>
    <lineage>
        <taxon>Bacteria</taxon>
        <taxon>Pseudomonadati</taxon>
        <taxon>Pseudomonadota</taxon>
        <taxon>Gammaproteobacteria</taxon>
        <taxon>Pasteurellales</taxon>
        <taxon>Pasteurellaceae</taxon>
        <taxon>Pasteurella</taxon>
    </lineage>
</organism>
<dbReference type="InterPro" id="IPR029056">
    <property type="entry name" value="Ribokinase-like"/>
</dbReference>
<evidence type="ECO:0000256" key="4">
    <source>
        <dbReference type="ARBA" id="ARBA00022777"/>
    </source>
</evidence>
<dbReference type="PROSITE" id="PS00584">
    <property type="entry name" value="PFKB_KINASES_2"/>
    <property type="match status" value="1"/>
</dbReference>
<reference evidence="17" key="1">
    <citation type="submission" date="2017-04" db="EMBL/GenBank/DDBJ databases">
        <authorList>
            <person name="Varghese N."/>
            <person name="Submissions S."/>
        </authorList>
    </citation>
    <scope>NUCLEOTIDE SEQUENCE [LARGE SCALE GENOMIC DNA]</scope>
    <source>
        <strain evidence="17">DSM 23072</strain>
    </source>
</reference>
<evidence type="ECO:0000256" key="11">
    <source>
        <dbReference type="ARBA" id="ARBA00066369"/>
    </source>
</evidence>
<evidence type="ECO:0000256" key="2">
    <source>
        <dbReference type="ARBA" id="ARBA00022679"/>
    </source>
</evidence>
<evidence type="ECO:0000256" key="8">
    <source>
        <dbReference type="ARBA" id="ARBA00044254"/>
    </source>
</evidence>
<dbReference type="GO" id="GO:0042840">
    <property type="term" value="P:D-glucuronate catabolic process"/>
    <property type="evidence" value="ECO:0007669"/>
    <property type="project" value="TreeGrafter"/>
</dbReference>
<protein>
    <recommendedName>
        <fullName evidence="12">2-dehydro-3-deoxygluconokinase</fullName>
        <ecNumber evidence="11">2.7.1.45</ecNumber>
    </recommendedName>
    <alternativeName>
        <fullName evidence="13">2-keto-3-deoxygluconokinase</fullName>
    </alternativeName>
    <alternativeName>
        <fullName evidence="14">3-deoxy-2-oxo-D-gluconate kinase</fullName>
    </alternativeName>
    <alternativeName>
        <fullName evidence="8">KDG kinase</fullName>
    </alternativeName>
</protein>
<keyword evidence="2" id="KW-0808">Transferase</keyword>
<comment type="function">
    <text evidence="10">Catalyzes the phosphorylation of 2-keto-3-deoxygluconate (KDG) to produce 2-keto-3-deoxy-6-phosphogluconate (KDPG).</text>
</comment>
<dbReference type="SUPFAM" id="SSF53613">
    <property type="entry name" value="Ribokinase-like"/>
    <property type="match status" value="1"/>
</dbReference>
<evidence type="ECO:0000256" key="12">
    <source>
        <dbReference type="ARBA" id="ARBA00067931"/>
    </source>
</evidence>
<evidence type="ECO:0000256" key="1">
    <source>
        <dbReference type="ARBA" id="ARBA00010688"/>
    </source>
</evidence>
<evidence type="ECO:0000256" key="14">
    <source>
        <dbReference type="ARBA" id="ARBA00080545"/>
    </source>
</evidence>
<evidence type="ECO:0000256" key="3">
    <source>
        <dbReference type="ARBA" id="ARBA00022741"/>
    </source>
</evidence>
<dbReference type="GO" id="GO:0019698">
    <property type="term" value="P:D-galacturonate catabolic process"/>
    <property type="evidence" value="ECO:0007669"/>
    <property type="project" value="TreeGrafter"/>
</dbReference>
<evidence type="ECO:0000256" key="6">
    <source>
        <dbReference type="ARBA" id="ARBA00023277"/>
    </source>
</evidence>
<dbReference type="InterPro" id="IPR011611">
    <property type="entry name" value="PfkB_dom"/>
</dbReference>
<dbReference type="CDD" id="cd01166">
    <property type="entry name" value="KdgK"/>
    <property type="match status" value="1"/>
</dbReference>
<keyword evidence="6" id="KW-0119">Carbohydrate metabolism</keyword>
<accession>A0A1W1V2W1</accession>
<evidence type="ECO:0000256" key="5">
    <source>
        <dbReference type="ARBA" id="ARBA00022840"/>
    </source>
</evidence>
<dbReference type="PANTHER" id="PTHR43085">
    <property type="entry name" value="HEXOKINASE FAMILY MEMBER"/>
    <property type="match status" value="1"/>
</dbReference>
<gene>
    <name evidence="16" type="ORF">SAMN05660772_01049</name>
</gene>
<comment type="pathway">
    <text evidence="7">Carbohydrate acid metabolism; 2-dehydro-3-deoxy-D-gluconate degradation; D-glyceraldehyde 3-phosphate and pyruvate from 2-dehydro-3-deoxy-D-gluconate: step 1/2.</text>
</comment>
<evidence type="ECO:0000256" key="7">
    <source>
        <dbReference type="ARBA" id="ARBA00043951"/>
    </source>
</evidence>
<dbReference type="FunFam" id="3.40.1190.20:FF:000011">
    <property type="entry name" value="2-dehydro-3-deoxygluconokinase, putative"/>
    <property type="match status" value="1"/>
</dbReference>
<dbReference type="GO" id="GO:0005829">
    <property type="term" value="C:cytosol"/>
    <property type="evidence" value="ECO:0007669"/>
    <property type="project" value="TreeGrafter"/>
</dbReference>
<sequence length="315" mass="34760">MKKIAVVGECMIELSLKENDPKLAFGGDTLNTAVYLSRLLDHRHFSVSYVTALGQDPFSRQMLAQWQQEGIETDLVQQRADKLPGLYSIVTDAQGERSFYYWRNDSAARYWLQGEQSEVVLSRLQAFDYCYLSGISVAILDSVSLEKLYALLRQIKANGGKVIFDNNYRPRLWQDADAARQVYQKILAFTDIAFLTLDDETALWGDDHDKAGESAVEAVIARTQGYGVAEIVIKRGADSCIVATGEKRFEIAANNIAAEKVIDTTAAGDSFSAGYLAARLHGDSVETAARQGHRLAAAVIQQRGAIIPQSAMPLK</sequence>
<comment type="catalytic activity">
    <reaction evidence="9">
        <text>2-dehydro-3-deoxy-D-gluconate + ATP = 2-dehydro-3-deoxy-6-phospho-D-gluconate + ADP + H(+)</text>
        <dbReference type="Rhea" id="RHEA:14797"/>
        <dbReference type="ChEBI" id="CHEBI:15378"/>
        <dbReference type="ChEBI" id="CHEBI:30616"/>
        <dbReference type="ChEBI" id="CHEBI:57569"/>
        <dbReference type="ChEBI" id="CHEBI:57990"/>
        <dbReference type="ChEBI" id="CHEBI:456216"/>
        <dbReference type="EC" id="2.7.1.45"/>
    </reaction>
</comment>
<dbReference type="EMBL" id="FWWV01000035">
    <property type="protein sequence ID" value="SMB87662.1"/>
    <property type="molecule type" value="Genomic_DNA"/>
</dbReference>
<dbReference type="Gene3D" id="3.40.1190.20">
    <property type="match status" value="1"/>
</dbReference>
<feature type="domain" description="Carbohydrate kinase PfkB" evidence="15">
    <location>
        <begin position="1"/>
        <end position="309"/>
    </location>
</feature>
<keyword evidence="4 16" id="KW-0418">Kinase</keyword>
<evidence type="ECO:0000256" key="13">
    <source>
        <dbReference type="ARBA" id="ARBA00075711"/>
    </source>
</evidence>
<dbReference type="GO" id="GO:0005524">
    <property type="term" value="F:ATP binding"/>
    <property type="evidence" value="ECO:0007669"/>
    <property type="project" value="UniProtKB-KW"/>
</dbReference>
<dbReference type="Proteomes" id="UP000192408">
    <property type="component" value="Unassembled WGS sequence"/>
</dbReference>
<comment type="similarity">
    <text evidence="1">Belongs to the carbohydrate kinase PfkB family.</text>
</comment>
<evidence type="ECO:0000313" key="17">
    <source>
        <dbReference type="Proteomes" id="UP000192408"/>
    </source>
</evidence>
<dbReference type="Pfam" id="PF00294">
    <property type="entry name" value="PfkB"/>
    <property type="match status" value="1"/>
</dbReference>
<evidence type="ECO:0000256" key="10">
    <source>
        <dbReference type="ARBA" id="ARBA00054997"/>
    </source>
</evidence>
<name>A0A1W1V2W1_9PAST</name>
<dbReference type="PANTHER" id="PTHR43085:SF15">
    <property type="entry name" value="2-DEHYDRO-3-DEOXYGLUCONOKINASE"/>
    <property type="match status" value="1"/>
</dbReference>
<dbReference type="EC" id="2.7.1.45" evidence="11"/>
<keyword evidence="5" id="KW-0067">ATP-binding</keyword>
<dbReference type="GO" id="GO:0006974">
    <property type="term" value="P:DNA damage response"/>
    <property type="evidence" value="ECO:0007669"/>
    <property type="project" value="TreeGrafter"/>
</dbReference>
<dbReference type="InterPro" id="IPR050306">
    <property type="entry name" value="PfkB_Carbo_kinase"/>
</dbReference>
<dbReference type="AlphaFoldDB" id="A0A1W1V2W1"/>
<keyword evidence="17" id="KW-1185">Reference proteome</keyword>
<dbReference type="GO" id="GO:0008673">
    <property type="term" value="F:2-dehydro-3-deoxygluconokinase activity"/>
    <property type="evidence" value="ECO:0007669"/>
    <property type="project" value="UniProtKB-EC"/>
</dbReference>
<keyword evidence="3" id="KW-0547">Nucleotide-binding</keyword>
<dbReference type="STRING" id="1122938.SAMN05660772_01049"/>